<protein>
    <submittedName>
        <fullName evidence="1">Four-helix bundle copper-binding protein</fullName>
    </submittedName>
</protein>
<dbReference type="EMBL" id="JBHLTG010000004">
    <property type="protein sequence ID" value="MFC0679565.1"/>
    <property type="molecule type" value="Genomic_DNA"/>
</dbReference>
<keyword evidence="2" id="KW-1185">Reference proteome</keyword>
<accession>A0ABV6RRF9</accession>
<reference evidence="1 2" key="1">
    <citation type="submission" date="2024-09" db="EMBL/GenBank/DDBJ databases">
        <authorList>
            <person name="Sun Q."/>
            <person name="Mori K."/>
        </authorList>
    </citation>
    <scope>NUCLEOTIDE SEQUENCE [LARGE SCALE GENOMIC DNA]</scope>
    <source>
        <strain evidence="1 2">KCTC 23076</strain>
    </source>
</reference>
<evidence type="ECO:0000313" key="1">
    <source>
        <dbReference type="EMBL" id="MFC0679565.1"/>
    </source>
</evidence>
<evidence type="ECO:0000313" key="2">
    <source>
        <dbReference type="Proteomes" id="UP001589896"/>
    </source>
</evidence>
<name>A0ABV6RRF9_9GAMM</name>
<proteinExistence type="predicted"/>
<dbReference type="InterPro" id="IPR044543">
    <property type="entry name" value="YHJQ-like"/>
</dbReference>
<dbReference type="Proteomes" id="UP001589896">
    <property type="component" value="Unassembled WGS sequence"/>
</dbReference>
<dbReference type="Gene3D" id="1.20.1270.360">
    <property type="match status" value="1"/>
</dbReference>
<gene>
    <name evidence="1" type="ORF">ACFFGH_17145</name>
</gene>
<dbReference type="PANTHER" id="PTHR37310:SF1">
    <property type="entry name" value="CYTOPLASMIC PROTEIN"/>
    <property type="match status" value="1"/>
</dbReference>
<sequence length="111" mass="11978">MSNELNTCIQACLDCYRSCQQMAAVHCPEVGGKHVEPDHLRLMLDCAEICRASAALMINQSPFHQQLCGVCAQICRACAESCRALGDMDECAQACERCAESCERMAAGSAS</sequence>
<dbReference type="CDD" id="cd08026">
    <property type="entry name" value="DUF326"/>
    <property type="match status" value="1"/>
</dbReference>
<comment type="caution">
    <text evidence="1">The sequence shown here is derived from an EMBL/GenBank/DDBJ whole genome shotgun (WGS) entry which is preliminary data.</text>
</comment>
<organism evidence="1 2">
    <name type="scientific">Lysobacter korlensis</name>
    <dbReference type="NCBI Taxonomy" id="553636"/>
    <lineage>
        <taxon>Bacteria</taxon>
        <taxon>Pseudomonadati</taxon>
        <taxon>Pseudomonadota</taxon>
        <taxon>Gammaproteobacteria</taxon>
        <taxon>Lysobacterales</taxon>
        <taxon>Lysobacteraceae</taxon>
        <taxon>Lysobacter</taxon>
    </lineage>
</organism>
<dbReference type="PANTHER" id="PTHR37310">
    <property type="entry name" value="CYTOPLASMIC PROTEIN-RELATED"/>
    <property type="match status" value="1"/>
</dbReference>
<dbReference type="InterPro" id="IPR005560">
    <property type="entry name" value="Csp_YhjQ"/>
</dbReference>
<dbReference type="Pfam" id="PF03860">
    <property type="entry name" value="Csp"/>
    <property type="match status" value="1"/>
</dbReference>